<name>A0A8B8CPM3_CRAVI</name>
<dbReference type="CDD" id="cd00590">
    <property type="entry name" value="RRM_SF"/>
    <property type="match status" value="1"/>
</dbReference>
<sequence>MESRGSEHTIDGYLLSKMLNIPCTAGEKIINTDGSVTSSFTGCSVSPSEELDLRFEDAFIPPRKKEKNKKGKVASAKSSSVLNTSDGWVLEGENVVEISDLPGDCDVSLLRDIIAAYGSILESDLISSGSKVSVRYQLDSSEAADWVVSNLHNADYLYAEHCVTCKRIC</sequence>
<gene>
    <name evidence="2" type="primary">LOC111120964</name>
</gene>
<dbReference type="GeneID" id="111120964"/>
<evidence type="ECO:0000313" key="2">
    <source>
        <dbReference type="RefSeq" id="XP_022317740.1"/>
    </source>
</evidence>
<dbReference type="RefSeq" id="XP_022317740.1">
    <property type="nucleotide sequence ID" value="XM_022462032.1"/>
</dbReference>
<dbReference type="Proteomes" id="UP000694844">
    <property type="component" value="Chromosome 2"/>
</dbReference>
<accession>A0A8B8CPM3</accession>
<keyword evidence="1" id="KW-1185">Reference proteome</keyword>
<dbReference type="AlphaFoldDB" id="A0A8B8CPM3"/>
<organism evidence="1 2">
    <name type="scientific">Crassostrea virginica</name>
    <name type="common">Eastern oyster</name>
    <dbReference type="NCBI Taxonomy" id="6565"/>
    <lineage>
        <taxon>Eukaryota</taxon>
        <taxon>Metazoa</taxon>
        <taxon>Spiralia</taxon>
        <taxon>Lophotrochozoa</taxon>
        <taxon>Mollusca</taxon>
        <taxon>Bivalvia</taxon>
        <taxon>Autobranchia</taxon>
        <taxon>Pteriomorphia</taxon>
        <taxon>Ostreida</taxon>
        <taxon>Ostreoidea</taxon>
        <taxon>Ostreidae</taxon>
        <taxon>Crassostrea</taxon>
    </lineage>
</organism>
<evidence type="ECO:0000313" key="1">
    <source>
        <dbReference type="Proteomes" id="UP000694844"/>
    </source>
</evidence>
<proteinExistence type="predicted"/>
<protein>
    <submittedName>
        <fullName evidence="2">Uncharacterized protein LOC111120964 isoform X4</fullName>
    </submittedName>
</protein>
<reference evidence="2" key="1">
    <citation type="submission" date="2025-08" db="UniProtKB">
        <authorList>
            <consortium name="RefSeq"/>
        </authorList>
    </citation>
    <scope>IDENTIFICATION</scope>
    <source>
        <tissue evidence="2">Whole sample</tissue>
    </source>
</reference>